<dbReference type="GeneID" id="9938406"/>
<dbReference type="AlphaFoldDB" id="A0A1S0U9W9"/>
<organism evidence="1">
    <name type="scientific">Loa loa</name>
    <name type="common">Eye worm</name>
    <name type="synonym">Filaria loa</name>
    <dbReference type="NCBI Taxonomy" id="7209"/>
    <lineage>
        <taxon>Eukaryota</taxon>
        <taxon>Metazoa</taxon>
        <taxon>Ecdysozoa</taxon>
        <taxon>Nematoda</taxon>
        <taxon>Chromadorea</taxon>
        <taxon>Rhabditida</taxon>
        <taxon>Spirurina</taxon>
        <taxon>Spiruromorpha</taxon>
        <taxon>Filarioidea</taxon>
        <taxon>Onchocercidae</taxon>
        <taxon>Loa</taxon>
    </lineage>
</organism>
<evidence type="ECO:0000313" key="1">
    <source>
        <dbReference type="EMBL" id="EFO27444.1"/>
    </source>
</evidence>
<dbReference type="InParanoid" id="A0A1S0U9W9"/>
<dbReference type="CTD" id="9938406"/>
<protein>
    <submittedName>
        <fullName evidence="1">Uncharacterized protein</fullName>
    </submittedName>
</protein>
<accession>A0A1S0U9W9</accession>
<dbReference type="KEGG" id="loa:LOAG_01034"/>
<gene>
    <name evidence="1" type="ORF">LOAG_01034</name>
</gene>
<dbReference type="RefSeq" id="XP_003136622.1">
    <property type="nucleotide sequence ID" value="XM_003136574.1"/>
</dbReference>
<reference evidence="1" key="1">
    <citation type="submission" date="2012-04" db="EMBL/GenBank/DDBJ databases">
        <title>The Genome Sequence of Loa loa.</title>
        <authorList>
            <consortium name="The Broad Institute Genome Sequencing Platform"/>
            <consortium name="Broad Institute Genome Sequencing Center for Infectious Disease"/>
            <person name="Nutman T.B."/>
            <person name="Fink D.L."/>
            <person name="Russ C."/>
            <person name="Young S."/>
            <person name="Zeng Q."/>
            <person name="Gargeya S."/>
            <person name="Alvarado L."/>
            <person name="Berlin A."/>
            <person name="Chapman S.B."/>
            <person name="Chen Z."/>
            <person name="Freedman E."/>
            <person name="Gellesch M."/>
            <person name="Goldberg J."/>
            <person name="Griggs A."/>
            <person name="Gujja S."/>
            <person name="Heilman E.R."/>
            <person name="Heiman D."/>
            <person name="Howarth C."/>
            <person name="Mehta T."/>
            <person name="Neiman D."/>
            <person name="Pearson M."/>
            <person name="Roberts A."/>
            <person name="Saif S."/>
            <person name="Shea T."/>
            <person name="Shenoy N."/>
            <person name="Sisk P."/>
            <person name="Stolte C."/>
            <person name="Sykes S."/>
            <person name="White J."/>
            <person name="Yandava C."/>
            <person name="Haas B."/>
            <person name="Henn M.R."/>
            <person name="Nusbaum C."/>
            <person name="Birren B."/>
        </authorList>
    </citation>
    <scope>NUCLEOTIDE SEQUENCE [LARGE SCALE GENOMIC DNA]</scope>
</reference>
<proteinExistence type="predicted"/>
<name>A0A1S0U9W9_LOALO</name>
<dbReference type="EMBL" id="JH712215">
    <property type="protein sequence ID" value="EFO27444.1"/>
    <property type="molecule type" value="Genomic_DNA"/>
</dbReference>
<sequence length="113" mass="12393">MEAKFSIEAEAHVTLLRSLPIKRDGHFKVVIWDKTIGEAYCGDPYALVPNYSSSYCIDASKKTKQENKQAAEERSAMLSAVEVVSALRRGDSNGNSGMKEQPPIGVVMLGYVI</sequence>